<evidence type="ECO:0000256" key="1">
    <source>
        <dbReference type="SAM" id="MobiDB-lite"/>
    </source>
</evidence>
<name>A0AA38XU23_9EURO</name>
<gene>
    <name evidence="2" type="ORF">H2204_011631</name>
</gene>
<reference evidence="2" key="1">
    <citation type="submission" date="2022-10" db="EMBL/GenBank/DDBJ databases">
        <title>Culturing micro-colonial fungi from biological soil crusts in the Mojave desert and describing Neophaeococcomyces mojavensis, and introducing the new genera and species Taxawa tesnikishii.</title>
        <authorList>
            <person name="Kurbessoian T."/>
            <person name="Stajich J.E."/>
        </authorList>
    </citation>
    <scope>NUCLEOTIDE SEQUENCE</scope>
    <source>
        <strain evidence="2">TK_35</strain>
    </source>
</reference>
<feature type="compositionally biased region" description="Gly residues" evidence="1">
    <location>
        <begin position="292"/>
        <end position="305"/>
    </location>
</feature>
<organism evidence="2 3">
    <name type="scientific">Knufia peltigerae</name>
    <dbReference type="NCBI Taxonomy" id="1002370"/>
    <lineage>
        <taxon>Eukaryota</taxon>
        <taxon>Fungi</taxon>
        <taxon>Dikarya</taxon>
        <taxon>Ascomycota</taxon>
        <taxon>Pezizomycotina</taxon>
        <taxon>Eurotiomycetes</taxon>
        <taxon>Chaetothyriomycetidae</taxon>
        <taxon>Chaetothyriales</taxon>
        <taxon>Trichomeriaceae</taxon>
        <taxon>Knufia</taxon>
    </lineage>
</organism>
<feature type="region of interest" description="Disordered" evidence="1">
    <location>
        <begin position="1"/>
        <end position="36"/>
    </location>
</feature>
<evidence type="ECO:0008006" key="4">
    <source>
        <dbReference type="Google" id="ProtNLM"/>
    </source>
</evidence>
<dbReference type="Proteomes" id="UP001172681">
    <property type="component" value="Unassembled WGS sequence"/>
</dbReference>
<protein>
    <recommendedName>
        <fullName evidence="4">F-box domain-containing protein</fullName>
    </recommendedName>
</protein>
<feature type="region of interest" description="Disordered" evidence="1">
    <location>
        <begin position="391"/>
        <end position="429"/>
    </location>
</feature>
<sequence>MPIFERVRRKLSRSKSTGGGSSGIITKPIPDNNDHAEGQIRIDPSWPTTALSLTPSDENLVSKLAFSPDTEFIERPPRLRTPSVAATQFSERTVFNNVESGFLSLPTELLLFLQPYLTPSSEVALRHTCSRFFHLYTLPSFVLKGKDLFDFLCMTERDQDPADLDRLVCGRCQELHVKTTFPASEVTRPPTARDCRTVWLCAHRTLGYAKTIRNVKPGVDSPFRVETLDPCSRCRNFIRTRSVAERPEKGTSQTDLESPKTQSLLITKVALLQAPSPLPYGTRRERSSSSGVVGGGGGGGGSTGGTSSGVYKELFSAKDVSDALSALDFRLCPHMKLGDPYILSKFCRACINTQRLPVGVKGPPCINDWKKKSNDLDDLVSGINNSIHNYMYDNNNRNNHRKRSSRRGTGGGGGGGGERRRMTTTTTTEGNRCKGSCYTRGCKTQFMFQTRESLSPDSSGRRQVWLIIAVYRWLGPLQTELRDPTWTDHAVDHRERRDMRARWAEWERQSRGPTGRQQCMPNWSICLLHPEDSNLR</sequence>
<evidence type="ECO:0000313" key="2">
    <source>
        <dbReference type="EMBL" id="KAJ9622199.1"/>
    </source>
</evidence>
<dbReference type="AlphaFoldDB" id="A0AA38XU23"/>
<comment type="caution">
    <text evidence="2">The sequence shown here is derived from an EMBL/GenBank/DDBJ whole genome shotgun (WGS) entry which is preliminary data.</text>
</comment>
<proteinExistence type="predicted"/>
<dbReference type="EMBL" id="JAPDRN010000109">
    <property type="protein sequence ID" value="KAJ9622199.1"/>
    <property type="molecule type" value="Genomic_DNA"/>
</dbReference>
<keyword evidence="3" id="KW-1185">Reference proteome</keyword>
<accession>A0AA38XU23</accession>
<evidence type="ECO:0000313" key="3">
    <source>
        <dbReference type="Proteomes" id="UP001172681"/>
    </source>
</evidence>
<feature type="region of interest" description="Disordered" evidence="1">
    <location>
        <begin position="277"/>
        <end position="305"/>
    </location>
</feature>